<dbReference type="EMBL" id="KV441471">
    <property type="protein sequence ID" value="OAG24717.1"/>
    <property type="molecule type" value="Genomic_DNA"/>
</dbReference>
<dbReference type="Proteomes" id="UP000077248">
    <property type="component" value="Unassembled WGS sequence"/>
</dbReference>
<dbReference type="GeneID" id="29113670"/>
<keyword evidence="2" id="KW-0472">Membrane</keyword>
<evidence type="ECO:0000313" key="3">
    <source>
        <dbReference type="EMBL" id="OAG24717.1"/>
    </source>
</evidence>
<proteinExistence type="predicted"/>
<reference evidence="3 4" key="1">
    <citation type="submission" date="2016-05" db="EMBL/GenBank/DDBJ databases">
        <title>Comparative analysis of secretome profiles of manganese(II)-oxidizing ascomycete fungi.</title>
        <authorList>
            <consortium name="DOE Joint Genome Institute"/>
            <person name="Zeiner C.A."/>
            <person name="Purvine S.O."/>
            <person name="Zink E.M."/>
            <person name="Wu S."/>
            <person name="Pasa-Tolic L."/>
            <person name="Chaput D.L."/>
            <person name="Haridas S."/>
            <person name="Grigoriev I.V."/>
            <person name="Santelli C.M."/>
            <person name="Hansel C.M."/>
        </authorList>
    </citation>
    <scope>NUCLEOTIDE SEQUENCE [LARGE SCALE GENOMIC DNA]</scope>
    <source>
        <strain evidence="3 4">SRC1lrK2f</strain>
    </source>
</reference>
<dbReference type="KEGG" id="aalt:CC77DRAFT_1057912"/>
<sequence>MSITWVSLSTRWGLTSVQAALNVVMSVLGTIGIWTMSRYWWQRGGKKILSQKPDIPLPQMLSIASPGEGYDAVNVLRWKLFSKKHFLLLLQVMSVFIAALASGLAGPLAQVSLRSTKTVRSQTVEVLQAWASGEDFGNRNNANVEWNDTMTSLDVAGFPYTQMMDYLPPSSILWTYTASEWDPTWSADCSFEEETLLRDLVASGESTFYEPLKAFPSYRDTYNTTWLNASQFRPEANFAGEMRVTEEGEMVMKDMIIWILIQSEPMVNDRAMNNNETLHLSLSSLHVKDFQVMTFDDPTNGGETEWRPNGTVANASYTRVECTISRKPVVLDENAIPWIWTNDTYSITNAYRQFWMTYVGEQSNANLTVAPLTPHELFRFYQTYMISVNTWNARPYFRNISVLRDTVQLSIACLILILLLITVELWLTVRYLWFLRRNKQRLDERCIPDGKIDWMVYNARLAEQFASQQRGQGEKPPKSRDYFRRASFGNGLDPNAQSSGLARVYSTSKSTSGATRGDLRNSPFKKPTRPTPPHIVVPIRKEATVNEHELSRMPIYNRSCNGIDSAISSDRGSSQHLVTPNLDTHMLNPQLSQRSSITMVKPTTQSEGSSPRVSFYSKGEDEDRIDTITPVTPTMPIKPLTPPGGSKK</sequence>
<dbReference type="AlphaFoldDB" id="A0A177DYH4"/>
<keyword evidence="2" id="KW-1133">Transmembrane helix</keyword>
<dbReference type="VEuPathDB" id="FungiDB:CC77DRAFT_1057912"/>
<dbReference type="RefSeq" id="XP_018390138.1">
    <property type="nucleotide sequence ID" value="XM_018528076.1"/>
</dbReference>
<feature type="compositionally biased region" description="Basic and acidic residues" evidence="1">
    <location>
        <begin position="472"/>
        <end position="484"/>
    </location>
</feature>
<feature type="compositionally biased region" description="Polar residues" evidence="1">
    <location>
        <begin position="495"/>
        <end position="514"/>
    </location>
</feature>
<gene>
    <name evidence="3" type="ORF">CC77DRAFT_1057912</name>
</gene>
<evidence type="ECO:0000313" key="4">
    <source>
        <dbReference type="Proteomes" id="UP000077248"/>
    </source>
</evidence>
<feature type="transmembrane region" description="Helical" evidence="2">
    <location>
        <begin position="409"/>
        <end position="433"/>
    </location>
</feature>
<feature type="compositionally biased region" description="Polar residues" evidence="1">
    <location>
        <begin position="600"/>
        <end position="612"/>
    </location>
</feature>
<dbReference type="OMA" id="FYQAYHI"/>
<accession>A0A177DYH4</accession>
<name>A0A177DYH4_ALTAL</name>
<protein>
    <submittedName>
        <fullName evidence="3">Uncharacterized protein</fullName>
    </submittedName>
</protein>
<keyword evidence="2" id="KW-0812">Transmembrane</keyword>
<keyword evidence="4" id="KW-1185">Reference proteome</keyword>
<feature type="region of interest" description="Disordered" evidence="1">
    <location>
        <begin position="467"/>
        <end position="534"/>
    </location>
</feature>
<feature type="transmembrane region" description="Helical" evidence="2">
    <location>
        <begin position="86"/>
        <end position="109"/>
    </location>
</feature>
<feature type="region of interest" description="Disordered" evidence="1">
    <location>
        <begin position="600"/>
        <end position="648"/>
    </location>
</feature>
<evidence type="ECO:0000256" key="2">
    <source>
        <dbReference type="SAM" id="Phobius"/>
    </source>
</evidence>
<organism evidence="3 4">
    <name type="scientific">Alternaria alternata</name>
    <name type="common">Alternaria rot fungus</name>
    <name type="synonym">Torula alternata</name>
    <dbReference type="NCBI Taxonomy" id="5599"/>
    <lineage>
        <taxon>Eukaryota</taxon>
        <taxon>Fungi</taxon>
        <taxon>Dikarya</taxon>
        <taxon>Ascomycota</taxon>
        <taxon>Pezizomycotina</taxon>
        <taxon>Dothideomycetes</taxon>
        <taxon>Pleosporomycetidae</taxon>
        <taxon>Pleosporales</taxon>
        <taxon>Pleosporineae</taxon>
        <taxon>Pleosporaceae</taxon>
        <taxon>Alternaria</taxon>
        <taxon>Alternaria sect. Alternaria</taxon>
        <taxon>Alternaria alternata complex</taxon>
    </lineage>
</organism>
<evidence type="ECO:0000256" key="1">
    <source>
        <dbReference type="SAM" id="MobiDB-lite"/>
    </source>
</evidence>
<feature type="transmembrane region" description="Helical" evidence="2">
    <location>
        <begin position="20"/>
        <end position="41"/>
    </location>
</feature>